<feature type="transmembrane region" description="Helical" evidence="1">
    <location>
        <begin position="12"/>
        <end position="37"/>
    </location>
</feature>
<dbReference type="AlphaFoldDB" id="A0AAD6Z5U5"/>
<keyword evidence="3" id="KW-1185">Reference proteome</keyword>
<proteinExistence type="predicted"/>
<feature type="transmembrane region" description="Helical" evidence="1">
    <location>
        <begin position="216"/>
        <end position="238"/>
    </location>
</feature>
<keyword evidence="1" id="KW-0812">Transmembrane</keyword>
<comment type="caution">
    <text evidence="2">The sequence shown here is derived from an EMBL/GenBank/DDBJ whole genome shotgun (WGS) entry which is preliminary data.</text>
</comment>
<protein>
    <submittedName>
        <fullName evidence="2">Uncharacterized protein</fullName>
    </submittedName>
</protein>
<accession>A0AAD6Z5U5</accession>
<organism evidence="2 3">
    <name type="scientific">Mycena albidolilacea</name>
    <dbReference type="NCBI Taxonomy" id="1033008"/>
    <lineage>
        <taxon>Eukaryota</taxon>
        <taxon>Fungi</taxon>
        <taxon>Dikarya</taxon>
        <taxon>Basidiomycota</taxon>
        <taxon>Agaricomycotina</taxon>
        <taxon>Agaricomycetes</taxon>
        <taxon>Agaricomycetidae</taxon>
        <taxon>Agaricales</taxon>
        <taxon>Marasmiineae</taxon>
        <taxon>Mycenaceae</taxon>
        <taxon>Mycena</taxon>
    </lineage>
</organism>
<keyword evidence="1" id="KW-0472">Membrane</keyword>
<keyword evidence="1" id="KW-1133">Transmembrane helix</keyword>
<gene>
    <name evidence="2" type="ORF">DFH08DRAFT_899426</name>
</gene>
<evidence type="ECO:0000256" key="1">
    <source>
        <dbReference type="SAM" id="Phobius"/>
    </source>
</evidence>
<reference evidence="2" key="1">
    <citation type="submission" date="2023-03" db="EMBL/GenBank/DDBJ databases">
        <title>Massive genome expansion in bonnet fungi (Mycena s.s.) driven by repeated elements and novel gene families across ecological guilds.</title>
        <authorList>
            <consortium name="Lawrence Berkeley National Laboratory"/>
            <person name="Harder C.B."/>
            <person name="Miyauchi S."/>
            <person name="Viragh M."/>
            <person name="Kuo A."/>
            <person name="Thoen E."/>
            <person name="Andreopoulos B."/>
            <person name="Lu D."/>
            <person name="Skrede I."/>
            <person name="Drula E."/>
            <person name="Henrissat B."/>
            <person name="Morin E."/>
            <person name="Kohler A."/>
            <person name="Barry K."/>
            <person name="LaButti K."/>
            <person name="Morin E."/>
            <person name="Salamov A."/>
            <person name="Lipzen A."/>
            <person name="Mereny Z."/>
            <person name="Hegedus B."/>
            <person name="Baldrian P."/>
            <person name="Stursova M."/>
            <person name="Weitz H."/>
            <person name="Taylor A."/>
            <person name="Grigoriev I.V."/>
            <person name="Nagy L.G."/>
            <person name="Martin F."/>
            <person name="Kauserud H."/>
        </authorList>
    </citation>
    <scope>NUCLEOTIDE SEQUENCE</scope>
    <source>
        <strain evidence="2">CBHHK002</strain>
    </source>
</reference>
<sequence>MALDIPLVPLSLVTVAVESCFYGVYLVLAITSIALLLSRKARSKYIGSIYLSPMFIGAIGLFLSITAHWILTIDRSFLAFIYFENGTFPLGFYGDLSQLTETVRTGFLMAAPAVGDALIIHRLWIVWGRNKYVIIFPLFTLAGLTACGAGITYQFTQYKPGQDVFSSKAGRWITSNAVFTFSTNLYSTALIAWRLWSQTRAIEACRGTRSRSLRSVLAIIIESAALYTAWGIFFFAAYQSRSNLQFIVVDCWPTITGISCMLIHVRVGLGWAQNGSKSSMGTSPPTPSQLQFAVSITREVDTTMGDYRLDDVNERGKEGTV</sequence>
<feature type="transmembrane region" description="Helical" evidence="1">
    <location>
        <begin position="106"/>
        <end position="125"/>
    </location>
</feature>
<feature type="transmembrane region" description="Helical" evidence="1">
    <location>
        <begin position="132"/>
        <end position="153"/>
    </location>
</feature>
<evidence type="ECO:0000313" key="3">
    <source>
        <dbReference type="Proteomes" id="UP001218218"/>
    </source>
</evidence>
<feature type="transmembrane region" description="Helical" evidence="1">
    <location>
        <begin position="173"/>
        <end position="196"/>
    </location>
</feature>
<dbReference type="EMBL" id="JARIHO010000082">
    <property type="protein sequence ID" value="KAJ7309276.1"/>
    <property type="molecule type" value="Genomic_DNA"/>
</dbReference>
<feature type="transmembrane region" description="Helical" evidence="1">
    <location>
        <begin position="244"/>
        <end position="269"/>
    </location>
</feature>
<dbReference type="Proteomes" id="UP001218218">
    <property type="component" value="Unassembled WGS sequence"/>
</dbReference>
<name>A0AAD6Z5U5_9AGAR</name>
<evidence type="ECO:0000313" key="2">
    <source>
        <dbReference type="EMBL" id="KAJ7309276.1"/>
    </source>
</evidence>
<feature type="transmembrane region" description="Helical" evidence="1">
    <location>
        <begin position="49"/>
        <end position="71"/>
    </location>
</feature>